<keyword evidence="4" id="KW-0496">Mitochondrion</keyword>
<evidence type="ECO:0000256" key="7">
    <source>
        <dbReference type="ARBA" id="ARBA00056433"/>
    </source>
</evidence>
<dbReference type="PIRSF" id="PIRSF037204">
    <property type="entry name" value="UCP037204"/>
    <property type="match status" value="1"/>
</dbReference>
<evidence type="ECO:0000256" key="1">
    <source>
        <dbReference type="ARBA" id="ARBA00004305"/>
    </source>
</evidence>
<dbReference type="GO" id="GO:0047820">
    <property type="term" value="F:D-glutamate cyclase activity"/>
    <property type="evidence" value="ECO:0007669"/>
    <property type="project" value="UniProtKB-EC"/>
</dbReference>
<dbReference type="AlphaFoldDB" id="A0A8T2K330"/>
<keyword evidence="12" id="KW-1185">Reference proteome</keyword>
<accession>A0A8T2K330</accession>
<dbReference type="InterPro" id="IPR038021">
    <property type="entry name" value="Putative_hydro-lyase"/>
</dbReference>
<comment type="catalytic activity">
    <reaction evidence="6">
        <text>D-glutamate = 5-oxo-D-proline + H2O</text>
        <dbReference type="Rhea" id="RHEA:22360"/>
        <dbReference type="ChEBI" id="CHEBI:15377"/>
        <dbReference type="ChEBI" id="CHEBI:29986"/>
        <dbReference type="ChEBI" id="CHEBI:57948"/>
        <dbReference type="EC" id="4.2.1.48"/>
    </reaction>
</comment>
<dbReference type="FunFam" id="3.30.2040.10:FF:000001">
    <property type="entry name" value="D-glutamate cyclase, mitochondrial"/>
    <property type="match status" value="1"/>
</dbReference>
<dbReference type="EC" id="4.2.1.48" evidence="8"/>
<evidence type="ECO:0000256" key="4">
    <source>
        <dbReference type="ARBA" id="ARBA00023128"/>
    </source>
</evidence>
<dbReference type="InterPro" id="IPR017135">
    <property type="entry name" value="D-Glu_cyclase_mito"/>
</dbReference>
<dbReference type="Gene3D" id="3.90.1640.20">
    <property type="entry name" value="TON_0340"/>
    <property type="match status" value="1"/>
</dbReference>
<evidence type="ECO:0000256" key="3">
    <source>
        <dbReference type="ARBA" id="ARBA00022946"/>
    </source>
</evidence>
<evidence type="ECO:0000259" key="10">
    <source>
        <dbReference type="Pfam" id="PF14336"/>
    </source>
</evidence>
<dbReference type="Gene3D" id="3.40.1640.10">
    <property type="entry name" value="PSTPO5379-like"/>
    <property type="match status" value="1"/>
</dbReference>
<dbReference type="Pfam" id="PF14336">
    <property type="entry name" value="GLUCM-like_C"/>
    <property type="match status" value="1"/>
</dbReference>
<dbReference type="InterPro" id="IPR009906">
    <property type="entry name" value="D-Glu_cyclase"/>
</dbReference>
<dbReference type="PANTHER" id="PTHR32022">
    <property type="entry name" value="D-GLUTAMATE CYCLASE, MITOCHONDRIAL"/>
    <property type="match status" value="1"/>
</dbReference>
<protein>
    <recommendedName>
        <fullName evidence="9">D-glutamate cyclase, mitochondrial</fullName>
        <ecNumber evidence="8">4.2.1.48</ecNumber>
    </recommendedName>
</protein>
<dbReference type="Proteomes" id="UP000812440">
    <property type="component" value="Chromosome 8_10"/>
</dbReference>
<comment type="subcellular location">
    <subcellularLocation>
        <location evidence="1">Mitochondrion matrix</location>
    </subcellularLocation>
</comment>
<gene>
    <name evidence="11" type="ORF">GDO86_015924</name>
</gene>
<evidence type="ECO:0000256" key="5">
    <source>
        <dbReference type="ARBA" id="ARBA00023239"/>
    </source>
</evidence>
<organism evidence="11 12">
    <name type="scientific">Hymenochirus boettgeri</name>
    <name type="common">Congo dwarf clawed frog</name>
    <dbReference type="NCBI Taxonomy" id="247094"/>
    <lineage>
        <taxon>Eukaryota</taxon>
        <taxon>Metazoa</taxon>
        <taxon>Chordata</taxon>
        <taxon>Craniata</taxon>
        <taxon>Vertebrata</taxon>
        <taxon>Euteleostomi</taxon>
        <taxon>Amphibia</taxon>
        <taxon>Batrachia</taxon>
        <taxon>Anura</taxon>
        <taxon>Pipoidea</taxon>
        <taxon>Pipidae</taxon>
        <taxon>Pipinae</taxon>
        <taxon>Hymenochirus</taxon>
    </lineage>
</organism>
<reference evidence="11" key="1">
    <citation type="thesis" date="2020" institute="ProQuest LLC" country="789 East Eisenhower Parkway, Ann Arbor, MI, USA">
        <title>Comparative Genomics and Chromosome Evolution.</title>
        <authorList>
            <person name="Mudd A.B."/>
        </authorList>
    </citation>
    <scope>NUCLEOTIDE SEQUENCE</scope>
    <source>
        <strain evidence="11">Female2</strain>
        <tissue evidence="11">Blood</tissue>
    </source>
</reference>
<comment type="caution">
    <text evidence="11">The sequence shown here is derived from an EMBL/GenBank/DDBJ whole genome shotgun (WGS) entry which is preliminary data.</text>
</comment>
<dbReference type="SUPFAM" id="SSF160920">
    <property type="entry name" value="PSTPO5379-like"/>
    <property type="match status" value="1"/>
</dbReference>
<evidence type="ECO:0000256" key="8">
    <source>
        <dbReference type="ARBA" id="ARBA00066761"/>
    </source>
</evidence>
<keyword evidence="5" id="KW-0456">Lyase</keyword>
<evidence type="ECO:0000256" key="2">
    <source>
        <dbReference type="ARBA" id="ARBA00007896"/>
    </source>
</evidence>
<evidence type="ECO:0000313" key="11">
    <source>
        <dbReference type="EMBL" id="KAG8449051.1"/>
    </source>
</evidence>
<dbReference type="InterPro" id="IPR025504">
    <property type="entry name" value="GLUCM_C"/>
</dbReference>
<dbReference type="EMBL" id="JAACNH010000003">
    <property type="protein sequence ID" value="KAG8449051.1"/>
    <property type="molecule type" value="Genomic_DNA"/>
</dbReference>
<proteinExistence type="inferred from homology"/>
<dbReference type="PANTHER" id="PTHR32022:SF10">
    <property type="entry name" value="D-GLUTAMATE CYCLASE, MITOCHONDRIAL"/>
    <property type="match status" value="1"/>
</dbReference>
<comment type="function">
    <text evidence="7">D-glutamate cyclase that converts D-glutamate to 5-oxo-D-proline.</text>
</comment>
<dbReference type="Pfam" id="PF07286">
    <property type="entry name" value="D-Glu_cyclase"/>
    <property type="match status" value="1"/>
</dbReference>
<name>A0A8T2K330_9PIPI</name>
<evidence type="ECO:0000256" key="6">
    <source>
        <dbReference type="ARBA" id="ARBA00050772"/>
    </source>
</evidence>
<dbReference type="FunFam" id="3.90.1640.20:FF:000001">
    <property type="entry name" value="D-glutamate cyclase, mitochondrial"/>
    <property type="match status" value="1"/>
</dbReference>
<dbReference type="GO" id="GO:0005759">
    <property type="term" value="C:mitochondrial matrix"/>
    <property type="evidence" value="ECO:0007669"/>
    <property type="project" value="UniProtKB-SubCell"/>
</dbReference>
<evidence type="ECO:0000313" key="12">
    <source>
        <dbReference type="Proteomes" id="UP000812440"/>
    </source>
</evidence>
<keyword evidence="3" id="KW-0809">Transit peptide</keyword>
<comment type="similarity">
    <text evidence="2">Belongs to the D-glutamate cyclase family.</text>
</comment>
<dbReference type="OrthoDB" id="10262538at2759"/>
<feature type="domain" description="D-glutamate cyclase-like C-terminal" evidence="10">
    <location>
        <begin position="301"/>
        <end position="611"/>
    </location>
</feature>
<dbReference type="FunFam" id="3.40.1640.10:FF:000001">
    <property type="entry name" value="D-glutamate cyclase, mitochondrial"/>
    <property type="match status" value="1"/>
</dbReference>
<dbReference type="Gene3D" id="3.30.2040.10">
    <property type="entry name" value="PSTPO5379-like domain"/>
    <property type="match status" value="1"/>
</dbReference>
<evidence type="ECO:0000256" key="9">
    <source>
        <dbReference type="ARBA" id="ARBA00068632"/>
    </source>
</evidence>
<dbReference type="GO" id="GO:0006536">
    <property type="term" value="P:glutamate metabolic process"/>
    <property type="evidence" value="ECO:0007669"/>
    <property type="project" value="TreeGrafter"/>
</dbReference>
<sequence length="618" mass="67650">MVSLHKLRSAAPGIVRSLIRCNKIPLRNTSGMSSGYNQANIVIIHKSLADDFDKFCQANSGPLPLLYRSAPGEWKSPLLSKDADIRTDCLQYRKYENGIYSGNLNSLESYTEQLQDMVTFYLGCSFSFENALQKHGVSVRNVEQQCNVSMYRTAIPCSGVGRFSCNLVVTMRPVPQNKLDLVVKVTEPMKECHGAPVHIGCPGILGIKDLQKPDFGDPVQPHPGDIPVFWACGVTGTEAVSSSRSSLAFTHSPGCMFVTDVPIQSTSSINAAEIPEVFQISSNPMHYSLVSMQTTEKIRKLEDVIAVDPGNRGIKHLLNKDELLKSSLSLSHARSVLITTGFPTHFQHQPPEETDGPPGAIAMVAMLQALGKKVAIVADERAIELNKSILDQAVEQGILRDPVPLLHYKEENVDSALNFLCENGDPKKPRFDHLVAIERAGRASDGNYYNARKINIKHLVDPIDNLFVTAQHIEGITSTGIGDGGNELGTGKVKEAVRKHIKNGDTIACDIAADFAVIAGVSNWGGYAVACALYLLNNCEIHERYVRKAVGFSKLKEENYLKSSLPDVNKEENLLRILVDHGIRSGVTGNLAMEVDGLPFNNIHSEMIQRLLALTTKS</sequence>